<dbReference type="InterPro" id="IPR000182">
    <property type="entry name" value="GNAT_dom"/>
</dbReference>
<sequence>MSMPLQLPPLQPSDIPICVEIYFFAFQNPHSLACWPRVPSVRKWWEDMFTREMASETGSHWFKAVDLSPADGEPVVVGFVKWQEPRGDGVEPETELPEWPAEADGRVCEETFGEWGRRRRELMGGGGGIGNVPKRIEEGEELMMAPDLEIIATNPQYQGRGAGSMMINWGLERADIDNVEAYLEASPEAVSLYEKLGFQNVASTDTWIQNERVKGEWYRNLFMIRPGRGRKSGKGGLDAAIVIL</sequence>
<protein>
    <recommendedName>
        <fullName evidence="1">N-acetyltransferase domain-containing protein</fullName>
    </recommendedName>
</protein>
<dbReference type="CDD" id="cd04301">
    <property type="entry name" value="NAT_SF"/>
    <property type="match status" value="1"/>
</dbReference>
<dbReference type="InterPro" id="IPR052523">
    <property type="entry name" value="Trichothecene_AcTrans"/>
</dbReference>
<dbReference type="Gene3D" id="3.40.630.30">
    <property type="match status" value="1"/>
</dbReference>
<dbReference type="Proteomes" id="UP000269276">
    <property type="component" value="Unassembled WGS sequence"/>
</dbReference>
<feature type="domain" description="N-acetyltransferase" evidence="1">
    <location>
        <begin position="62"/>
        <end position="228"/>
    </location>
</feature>
<gene>
    <name evidence="2" type="ORF">D0863_05259</name>
</gene>
<dbReference type="VEuPathDB" id="FungiDB:BTJ68_13398"/>
<dbReference type="PROSITE" id="PS51186">
    <property type="entry name" value="GNAT"/>
    <property type="match status" value="1"/>
</dbReference>
<accession>A0A3M7E3X3</accession>
<proteinExistence type="predicted"/>
<dbReference type="AlphaFoldDB" id="A0A3M7E3X3"/>
<dbReference type="InterPro" id="IPR016181">
    <property type="entry name" value="Acyl_CoA_acyltransferase"/>
</dbReference>
<dbReference type="Pfam" id="PF13508">
    <property type="entry name" value="Acetyltransf_7"/>
    <property type="match status" value="1"/>
</dbReference>
<name>A0A3M7E3X3_HORWE</name>
<dbReference type="EMBL" id="QWIP01000149">
    <property type="protein sequence ID" value="RMY71282.1"/>
    <property type="molecule type" value="Genomic_DNA"/>
</dbReference>
<evidence type="ECO:0000313" key="3">
    <source>
        <dbReference type="Proteomes" id="UP000269276"/>
    </source>
</evidence>
<evidence type="ECO:0000259" key="1">
    <source>
        <dbReference type="PROSITE" id="PS51186"/>
    </source>
</evidence>
<dbReference type="PANTHER" id="PTHR42791:SF17">
    <property type="entry name" value="ACETYLTRANSFERASE, GNAT FAMILY FAMILY (AFU_ORTHOLOGUE AFUA_8G05690)"/>
    <property type="match status" value="1"/>
</dbReference>
<dbReference type="PANTHER" id="PTHR42791">
    <property type="entry name" value="GNAT FAMILY ACETYLTRANSFERASE"/>
    <property type="match status" value="1"/>
</dbReference>
<reference evidence="2 3" key="1">
    <citation type="journal article" date="2018" name="BMC Genomics">
        <title>Genomic evidence for intraspecific hybridization in a clonal and extremely halotolerant yeast.</title>
        <authorList>
            <person name="Gostincar C."/>
            <person name="Stajich J.E."/>
            <person name="Zupancic J."/>
            <person name="Zalar P."/>
            <person name="Gunde-Cimerman N."/>
        </authorList>
    </citation>
    <scope>NUCLEOTIDE SEQUENCE [LARGE SCALE GENOMIC DNA]</scope>
    <source>
        <strain evidence="2 3">EXF-2682</strain>
    </source>
</reference>
<dbReference type="SUPFAM" id="SSF55729">
    <property type="entry name" value="Acyl-CoA N-acyltransferases (Nat)"/>
    <property type="match status" value="1"/>
</dbReference>
<comment type="caution">
    <text evidence="2">The sequence shown here is derived from an EMBL/GenBank/DDBJ whole genome shotgun (WGS) entry which is preliminary data.</text>
</comment>
<dbReference type="GO" id="GO:0016747">
    <property type="term" value="F:acyltransferase activity, transferring groups other than amino-acyl groups"/>
    <property type="evidence" value="ECO:0007669"/>
    <property type="project" value="InterPro"/>
</dbReference>
<dbReference type="OrthoDB" id="2115692at2759"/>
<evidence type="ECO:0000313" key="2">
    <source>
        <dbReference type="EMBL" id="RMY71282.1"/>
    </source>
</evidence>
<organism evidence="2 3">
    <name type="scientific">Hortaea werneckii</name>
    <name type="common">Black yeast</name>
    <name type="synonym">Cladosporium werneckii</name>
    <dbReference type="NCBI Taxonomy" id="91943"/>
    <lineage>
        <taxon>Eukaryota</taxon>
        <taxon>Fungi</taxon>
        <taxon>Dikarya</taxon>
        <taxon>Ascomycota</taxon>
        <taxon>Pezizomycotina</taxon>
        <taxon>Dothideomycetes</taxon>
        <taxon>Dothideomycetidae</taxon>
        <taxon>Mycosphaerellales</taxon>
        <taxon>Teratosphaeriaceae</taxon>
        <taxon>Hortaea</taxon>
    </lineage>
</organism>